<evidence type="ECO:0000313" key="3">
    <source>
        <dbReference type="Proteomes" id="UP000019366"/>
    </source>
</evidence>
<dbReference type="GO" id="GO:0010181">
    <property type="term" value="F:FMN binding"/>
    <property type="evidence" value="ECO:0007669"/>
    <property type="project" value="InterPro"/>
</dbReference>
<name>W5RV74_9CAUD</name>
<dbReference type="Pfam" id="PF00258">
    <property type="entry name" value="Flavodoxin_1"/>
    <property type="match status" value="1"/>
</dbReference>
<protein>
    <recommendedName>
        <fullName evidence="1">Flavodoxin-like domain-containing protein</fullName>
    </recommendedName>
</protein>
<dbReference type="KEGG" id="vg:18504316"/>
<evidence type="ECO:0000313" key="2">
    <source>
        <dbReference type="EMBL" id="AHG23999.1"/>
    </source>
</evidence>
<sequence length="145" mass="16897">MNILMVGFSKTGNTYMFMDYLKKFNNNIDEYRFDINEHIDLDVKDYDLIIVGSNTWGDGKIPKSCKQFIIDNATKYNKKWIVFGTGNSIFAHFCEAVDSICKILNDTNNTVLETFKYEQRFLPNDLDSEQEQQLKNIVTIILNNI</sequence>
<accession>W5RV74</accession>
<dbReference type="Proteomes" id="UP000019366">
    <property type="component" value="Segment"/>
</dbReference>
<organism evidence="2 3">
    <name type="scientific">Staphylococcus phage vB_SepS_SEP9</name>
    <dbReference type="NCBI Taxonomy" id="1434319"/>
    <lineage>
        <taxon>Viruses</taxon>
        <taxon>Duplodnaviria</taxon>
        <taxon>Heunggongvirae</taxon>
        <taxon>Uroviricota</taxon>
        <taxon>Caudoviricetes</taxon>
        <taxon>Sextaecvirus</taxon>
        <taxon>Sextaecvirus SEP9</taxon>
    </lineage>
</organism>
<keyword evidence="3" id="KW-1185">Reference proteome</keyword>
<feature type="domain" description="Flavodoxin-like" evidence="1">
    <location>
        <begin position="3"/>
        <end position="142"/>
    </location>
</feature>
<evidence type="ECO:0000259" key="1">
    <source>
        <dbReference type="PROSITE" id="PS50902"/>
    </source>
</evidence>
<dbReference type="InterPro" id="IPR029039">
    <property type="entry name" value="Flavoprotein-like_sf"/>
</dbReference>
<dbReference type="RefSeq" id="YP_009007746.1">
    <property type="nucleotide sequence ID" value="NC_023582.1"/>
</dbReference>
<dbReference type="PROSITE" id="PS50902">
    <property type="entry name" value="FLAVODOXIN_LIKE"/>
    <property type="match status" value="1"/>
</dbReference>
<gene>
    <name evidence="2" type="ORF">SEP9_077</name>
</gene>
<dbReference type="Gene3D" id="3.40.50.360">
    <property type="match status" value="1"/>
</dbReference>
<dbReference type="SUPFAM" id="SSF52218">
    <property type="entry name" value="Flavoproteins"/>
    <property type="match status" value="1"/>
</dbReference>
<proteinExistence type="predicted"/>
<reference evidence="2 3" key="1">
    <citation type="journal article" date="2014" name="Res. Microbiol.">
        <title>Characterization of Staphylococcus epidermidis phage vB_SepS_SEP9 - A unique member of the Siphoviridae family.</title>
        <authorList>
            <person name="Melo L.D."/>
            <person name="Sillankorva S."/>
            <person name="Ackermann H.W."/>
            <person name="Kropinski A.M."/>
            <person name="Azeredo J."/>
            <person name="Cerca N."/>
        </authorList>
    </citation>
    <scope>NUCLEOTIDE SEQUENCE [LARGE SCALE GENOMIC DNA]</scope>
</reference>
<dbReference type="EMBL" id="KF929199">
    <property type="protein sequence ID" value="AHG23999.1"/>
    <property type="molecule type" value="Genomic_DNA"/>
</dbReference>
<dbReference type="InterPro" id="IPR008254">
    <property type="entry name" value="Flavodoxin/NO_synth"/>
</dbReference>
<dbReference type="GeneID" id="18504316"/>